<keyword evidence="4" id="KW-1185">Reference proteome</keyword>
<dbReference type="Proteomes" id="UP000198953">
    <property type="component" value="Unassembled WGS sequence"/>
</dbReference>
<organism evidence="3 4">
    <name type="scientific">Nonomuraea pusilla</name>
    <dbReference type="NCBI Taxonomy" id="46177"/>
    <lineage>
        <taxon>Bacteria</taxon>
        <taxon>Bacillati</taxon>
        <taxon>Actinomycetota</taxon>
        <taxon>Actinomycetes</taxon>
        <taxon>Streptosporangiales</taxon>
        <taxon>Streptosporangiaceae</taxon>
        <taxon>Nonomuraea</taxon>
    </lineage>
</organism>
<evidence type="ECO:0000256" key="1">
    <source>
        <dbReference type="SAM" id="SignalP"/>
    </source>
</evidence>
<reference evidence="3 4" key="1">
    <citation type="submission" date="2016-10" db="EMBL/GenBank/DDBJ databases">
        <authorList>
            <person name="de Groot N.N."/>
        </authorList>
    </citation>
    <scope>NUCLEOTIDE SEQUENCE [LARGE SCALE GENOMIC DNA]</scope>
    <source>
        <strain evidence="3 4">DSM 43357</strain>
    </source>
</reference>
<keyword evidence="1" id="KW-0732">Signal</keyword>
<dbReference type="RefSeq" id="WP_055504585.1">
    <property type="nucleotide sequence ID" value="NZ_BBZG01000002.1"/>
</dbReference>
<dbReference type="AlphaFoldDB" id="A0A1H7QUY5"/>
<proteinExistence type="predicted"/>
<evidence type="ECO:0000259" key="2">
    <source>
        <dbReference type="Pfam" id="PF01345"/>
    </source>
</evidence>
<evidence type="ECO:0000313" key="3">
    <source>
        <dbReference type="EMBL" id="SEL51534.1"/>
    </source>
</evidence>
<dbReference type="OrthoDB" id="3522111at2"/>
<gene>
    <name evidence="3" type="ORF">SAMN05660976_02687</name>
</gene>
<evidence type="ECO:0000313" key="4">
    <source>
        <dbReference type="Proteomes" id="UP000198953"/>
    </source>
</evidence>
<accession>A0A1H7QUY5</accession>
<dbReference type="STRING" id="46177.SAMN05660976_02687"/>
<name>A0A1H7QUY5_9ACTN</name>
<feature type="domain" description="DUF11" evidence="2">
    <location>
        <begin position="49"/>
        <end position="134"/>
    </location>
</feature>
<protein>
    <submittedName>
        <fullName evidence="3">Conserved repeat domain-containing protein</fullName>
    </submittedName>
</protein>
<dbReference type="Pfam" id="PF01345">
    <property type="entry name" value="DUF11"/>
    <property type="match status" value="1"/>
</dbReference>
<feature type="signal peptide" evidence="1">
    <location>
        <begin position="1"/>
        <end position="27"/>
    </location>
</feature>
<feature type="chain" id="PRO_5011559460" evidence="1">
    <location>
        <begin position="28"/>
        <end position="177"/>
    </location>
</feature>
<sequence>MRNSLLKAAALAMVAGALAIPAAPASASTATKADDPYSVLAVSVKAPKIVKRGGKITYKLTVTNKGPYDADYYWVGGVLPKGIKDRVNYRVPKGTECDFRGRDFWCWGPWVLEKGDSDWLNLTVALKPTTKGVAKAELGAIVWDVPTGMENLDKEEIDRLGFKKWFYNKPVNTKIVR</sequence>
<dbReference type="InterPro" id="IPR001434">
    <property type="entry name" value="OmcB-like_DUF11"/>
</dbReference>
<dbReference type="EMBL" id="FOBF01000005">
    <property type="protein sequence ID" value="SEL51534.1"/>
    <property type="molecule type" value="Genomic_DNA"/>
</dbReference>